<dbReference type="InterPro" id="IPR053737">
    <property type="entry name" value="Type_II_TA_Toxin"/>
</dbReference>
<evidence type="ECO:0000259" key="1">
    <source>
        <dbReference type="PROSITE" id="PS51459"/>
    </source>
</evidence>
<sequence length="133" mass="14355">MRYLSLAEALLIAEAVTGIDARTLSRAARVDLLDSALHAPQAGFGDEEFYPSIVEKAAVLAVRIARNHPLPDGNKRLAWQSLTIFLALNGHRLEVGTDHAVSLMLGVAAGELDEAAVAEWLRQHVEPPAPDDK</sequence>
<dbReference type="PANTHER" id="PTHR39426:SF1">
    <property type="entry name" value="HOMOLOGY TO DEATH-ON-CURING PROTEIN OF PHAGE P1"/>
    <property type="match status" value="1"/>
</dbReference>
<dbReference type="PROSITE" id="PS51459">
    <property type="entry name" value="FIDO"/>
    <property type="match status" value="1"/>
</dbReference>
<dbReference type="PANTHER" id="PTHR39426">
    <property type="entry name" value="HOMOLOGY TO DEATH-ON-CURING PROTEIN OF PHAGE P1"/>
    <property type="match status" value="1"/>
</dbReference>
<dbReference type="AlphaFoldDB" id="A0A5Q2RIS8"/>
<evidence type="ECO:0000313" key="2">
    <source>
        <dbReference type="EMBL" id="QGG95434.1"/>
    </source>
</evidence>
<dbReference type="KEGG" id="atq:GH723_10175"/>
<dbReference type="InterPro" id="IPR003812">
    <property type="entry name" value="Fido"/>
</dbReference>
<dbReference type="InterPro" id="IPR036597">
    <property type="entry name" value="Fido-like_dom_sf"/>
</dbReference>
<protein>
    <submittedName>
        <fullName evidence="2">Type II toxin-antitoxin system death-on-curing family toxin</fullName>
    </submittedName>
</protein>
<dbReference type="Proteomes" id="UP000334019">
    <property type="component" value="Chromosome"/>
</dbReference>
<feature type="domain" description="Fido" evidence="1">
    <location>
        <begin position="1"/>
        <end position="123"/>
    </location>
</feature>
<dbReference type="Pfam" id="PF02661">
    <property type="entry name" value="Fic"/>
    <property type="match status" value="1"/>
</dbReference>
<dbReference type="EMBL" id="CP045851">
    <property type="protein sequence ID" value="QGG95434.1"/>
    <property type="molecule type" value="Genomic_DNA"/>
</dbReference>
<keyword evidence="3" id="KW-1185">Reference proteome</keyword>
<dbReference type="SUPFAM" id="SSF140931">
    <property type="entry name" value="Fic-like"/>
    <property type="match status" value="1"/>
</dbReference>
<reference evidence="2 3" key="1">
    <citation type="submission" date="2019-11" db="EMBL/GenBank/DDBJ databases">
        <authorList>
            <person name="He Y."/>
        </authorList>
    </citation>
    <scope>NUCLEOTIDE SEQUENCE [LARGE SCALE GENOMIC DNA]</scope>
    <source>
        <strain evidence="2 3">SCSIO 58843</strain>
    </source>
</reference>
<organism evidence="2 3">
    <name type="scientific">Actinomarinicola tropica</name>
    <dbReference type="NCBI Taxonomy" id="2789776"/>
    <lineage>
        <taxon>Bacteria</taxon>
        <taxon>Bacillati</taxon>
        <taxon>Actinomycetota</taxon>
        <taxon>Acidimicrobiia</taxon>
        <taxon>Acidimicrobiales</taxon>
        <taxon>Iamiaceae</taxon>
        <taxon>Actinomarinicola</taxon>
    </lineage>
</organism>
<gene>
    <name evidence="2" type="ORF">GH723_10175</name>
</gene>
<accession>A0A5Q2RIS8</accession>
<dbReference type="Gene3D" id="1.20.120.1870">
    <property type="entry name" value="Fic/DOC protein, Fido domain"/>
    <property type="match status" value="1"/>
</dbReference>
<dbReference type="NCBIfam" id="TIGR01550">
    <property type="entry name" value="DOC_P1"/>
    <property type="match status" value="1"/>
</dbReference>
<dbReference type="InterPro" id="IPR006440">
    <property type="entry name" value="Doc"/>
</dbReference>
<proteinExistence type="predicted"/>
<name>A0A5Q2RIS8_9ACTN</name>
<evidence type="ECO:0000313" key="3">
    <source>
        <dbReference type="Proteomes" id="UP000334019"/>
    </source>
</evidence>
<dbReference type="GO" id="GO:0016301">
    <property type="term" value="F:kinase activity"/>
    <property type="evidence" value="ECO:0007669"/>
    <property type="project" value="InterPro"/>
</dbReference>